<name>A0A9Q8SDG7_9PEZI</name>
<organism evidence="2 3">
    <name type="scientific">Colletotrichum lupini</name>
    <dbReference type="NCBI Taxonomy" id="145971"/>
    <lineage>
        <taxon>Eukaryota</taxon>
        <taxon>Fungi</taxon>
        <taxon>Dikarya</taxon>
        <taxon>Ascomycota</taxon>
        <taxon>Pezizomycotina</taxon>
        <taxon>Sordariomycetes</taxon>
        <taxon>Hypocreomycetidae</taxon>
        <taxon>Glomerellales</taxon>
        <taxon>Glomerellaceae</taxon>
        <taxon>Colletotrichum</taxon>
        <taxon>Colletotrichum acutatum species complex</taxon>
    </lineage>
</organism>
<sequence>MERLQQFTLSYEEPILATYLALESGRESGLRTPLTPKQTRHQALTGRSSDVPPYPSPIRNPQQLHVSTPTLDEAKAGAGLMHLDPAGLGSGR</sequence>
<proteinExistence type="predicted"/>
<dbReference type="EMBL" id="CP019471">
    <property type="protein sequence ID" value="UQC75342.1"/>
    <property type="molecule type" value="Genomic_DNA"/>
</dbReference>
<dbReference type="KEGG" id="clup:CLUP02_01996"/>
<dbReference type="GeneID" id="73336041"/>
<dbReference type="RefSeq" id="XP_049136988.1">
    <property type="nucleotide sequence ID" value="XM_049281031.1"/>
</dbReference>
<evidence type="ECO:0000313" key="3">
    <source>
        <dbReference type="Proteomes" id="UP000830671"/>
    </source>
</evidence>
<dbReference type="AlphaFoldDB" id="A0A9Q8SDG7"/>
<accession>A0A9Q8SDG7</accession>
<dbReference type="Proteomes" id="UP000830671">
    <property type="component" value="Chromosome 1"/>
</dbReference>
<evidence type="ECO:0000313" key="2">
    <source>
        <dbReference type="EMBL" id="UQC75342.1"/>
    </source>
</evidence>
<keyword evidence="3" id="KW-1185">Reference proteome</keyword>
<gene>
    <name evidence="2" type="ORF">CLUP02_01996</name>
</gene>
<feature type="region of interest" description="Disordered" evidence="1">
    <location>
        <begin position="26"/>
        <end position="64"/>
    </location>
</feature>
<reference evidence="2" key="1">
    <citation type="journal article" date="2021" name="Mol. Plant Microbe Interact.">
        <title>Complete Genome Sequence of the Plant-Pathogenic Fungus Colletotrichum lupini.</title>
        <authorList>
            <person name="Baroncelli R."/>
            <person name="Pensec F."/>
            <person name="Da Lio D."/>
            <person name="Boufleur T."/>
            <person name="Vicente I."/>
            <person name="Sarrocco S."/>
            <person name="Picot A."/>
            <person name="Baraldi E."/>
            <person name="Sukno S."/>
            <person name="Thon M."/>
            <person name="Le Floch G."/>
        </authorList>
    </citation>
    <scope>NUCLEOTIDE SEQUENCE</scope>
    <source>
        <strain evidence="2">IMI 504893</strain>
    </source>
</reference>
<evidence type="ECO:0000256" key="1">
    <source>
        <dbReference type="SAM" id="MobiDB-lite"/>
    </source>
</evidence>
<feature type="compositionally biased region" description="Polar residues" evidence="1">
    <location>
        <begin position="35"/>
        <end position="48"/>
    </location>
</feature>
<protein>
    <submittedName>
        <fullName evidence="2">Uncharacterized protein</fullName>
    </submittedName>
</protein>